<keyword evidence="7" id="KW-1133">Transmembrane helix</keyword>
<evidence type="ECO:0000256" key="4">
    <source>
        <dbReference type="ARBA" id="ARBA00022982"/>
    </source>
</evidence>
<feature type="domain" description="4Fe-4S ferredoxin-type" evidence="8">
    <location>
        <begin position="81"/>
        <end position="111"/>
    </location>
</feature>
<dbReference type="RefSeq" id="WP_117634084.1">
    <property type="nucleotide sequence ID" value="NZ_QSSQ01000013.1"/>
</dbReference>
<keyword evidence="5" id="KW-0408">Iron</keyword>
<evidence type="ECO:0000313" key="10">
    <source>
        <dbReference type="Proteomes" id="UP000261257"/>
    </source>
</evidence>
<dbReference type="InterPro" id="IPR051684">
    <property type="entry name" value="Electron_Trans/Redox"/>
</dbReference>
<dbReference type="PROSITE" id="PS00198">
    <property type="entry name" value="4FE4S_FER_1"/>
    <property type="match status" value="1"/>
</dbReference>
<dbReference type="InterPro" id="IPR017900">
    <property type="entry name" value="4Fe4S_Fe_S_CS"/>
</dbReference>
<dbReference type="Pfam" id="PF12801">
    <property type="entry name" value="Fer4_5"/>
    <property type="match status" value="1"/>
</dbReference>
<feature type="domain" description="4Fe-4S ferredoxin-type" evidence="8">
    <location>
        <begin position="57"/>
        <end position="80"/>
    </location>
</feature>
<evidence type="ECO:0000313" key="9">
    <source>
        <dbReference type="EMBL" id="RGM03539.1"/>
    </source>
</evidence>
<keyword evidence="4" id="KW-0249">Electron transport</keyword>
<dbReference type="GO" id="GO:0051539">
    <property type="term" value="F:4 iron, 4 sulfur cluster binding"/>
    <property type="evidence" value="ECO:0007669"/>
    <property type="project" value="UniProtKB-KW"/>
</dbReference>
<keyword evidence="2" id="KW-0004">4Fe-4S</keyword>
<accession>A0A3E4U6J0</accession>
<dbReference type="Proteomes" id="UP000261257">
    <property type="component" value="Unassembled WGS sequence"/>
</dbReference>
<dbReference type="PROSITE" id="PS51379">
    <property type="entry name" value="4FE4S_FER_2"/>
    <property type="match status" value="2"/>
</dbReference>
<dbReference type="Pfam" id="PF00037">
    <property type="entry name" value="Fer4"/>
    <property type="match status" value="1"/>
</dbReference>
<dbReference type="EMBL" id="QSSQ01000013">
    <property type="protein sequence ID" value="RGM03539.1"/>
    <property type="molecule type" value="Genomic_DNA"/>
</dbReference>
<keyword evidence="6" id="KW-0411">Iron-sulfur</keyword>
<dbReference type="GO" id="GO:0005886">
    <property type="term" value="C:plasma membrane"/>
    <property type="evidence" value="ECO:0007669"/>
    <property type="project" value="TreeGrafter"/>
</dbReference>
<gene>
    <name evidence="9" type="ORF">DXC39_14470</name>
</gene>
<keyword evidence="1" id="KW-0813">Transport</keyword>
<dbReference type="PANTHER" id="PTHR30176:SF3">
    <property type="entry name" value="FERREDOXIN-TYPE PROTEIN NAPH"/>
    <property type="match status" value="1"/>
</dbReference>
<name>A0A3E4U6J0_9FIRM</name>
<feature type="transmembrane region" description="Helical" evidence="7">
    <location>
        <begin position="22"/>
        <end position="51"/>
    </location>
</feature>
<evidence type="ECO:0000256" key="3">
    <source>
        <dbReference type="ARBA" id="ARBA00022723"/>
    </source>
</evidence>
<evidence type="ECO:0000256" key="7">
    <source>
        <dbReference type="SAM" id="Phobius"/>
    </source>
</evidence>
<dbReference type="Pfam" id="PF12800">
    <property type="entry name" value="Fer4_4"/>
    <property type="match status" value="1"/>
</dbReference>
<dbReference type="AlphaFoldDB" id="A0A3E4U6J0"/>
<evidence type="ECO:0000256" key="5">
    <source>
        <dbReference type="ARBA" id="ARBA00023004"/>
    </source>
</evidence>
<keyword evidence="3" id="KW-0479">Metal-binding</keyword>
<dbReference type="PANTHER" id="PTHR30176">
    <property type="entry name" value="FERREDOXIN-TYPE PROTEIN NAPH"/>
    <property type="match status" value="1"/>
</dbReference>
<sequence>MENLTGGTPPVRPLPCVVPCKLYFFVVIISIFIYRPFCKYICPLGALYGLFNRFSFYRMEIDKNKCIDCKVCERNCRMQVKVLENINSAECIRCMECKNICPKGAIETNFFEKKL</sequence>
<protein>
    <submittedName>
        <fullName evidence="9">4Fe-4S binding protein</fullName>
    </submittedName>
</protein>
<dbReference type="Gene3D" id="3.30.70.20">
    <property type="match status" value="1"/>
</dbReference>
<evidence type="ECO:0000259" key="8">
    <source>
        <dbReference type="PROSITE" id="PS51379"/>
    </source>
</evidence>
<dbReference type="InterPro" id="IPR017896">
    <property type="entry name" value="4Fe4S_Fe-S-bd"/>
</dbReference>
<comment type="caution">
    <text evidence="9">The sequence shown here is derived from an EMBL/GenBank/DDBJ whole genome shotgun (WGS) entry which is preliminary data.</text>
</comment>
<dbReference type="SUPFAM" id="SSF54862">
    <property type="entry name" value="4Fe-4S ferredoxins"/>
    <property type="match status" value="1"/>
</dbReference>
<reference evidence="9 10" key="1">
    <citation type="submission" date="2018-08" db="EMBL/GenBank/DDBJ databases">
        <title>A genome reference for cultivated species of the human gut microbiota.</title>
        <authorList>
            <person name="Zou Y."/>
            <person name="Xue W."/>
            <person name="Luo G."/>
        </authorList>
    </citation>
    <scope>NUCLEOTIDE SEQUENCE [LARGE SCALE GENOMIC DNA]</scope>
    <source>
        <strain evidence="9 10">TF05-11AC</strain>
    </source>
</reference>
<keyword evidence="7" id="KW-0472">Membrane</keyword>
<organism evidence="9 10">
    <name type="scientific">Hungatella hathewayi</name>
    <dbReference type="NCBI Taxonomy" id="154046"/>
    <lineage>
        <taxon>Bacteria</taxon>
        <taxon>Bacillati</taxon>
        <taxon>Bacillota</taxon>
        <taxon>Clostridia</taxon>
        <taxon>Lachnospirales</taxon>
        <taxon>Lachnospiraceae</taxon>
        <taxon>Hungatella</taxon>
    </lineage>
</organism>
<evidence type="ECO:0000256" key="1">
    <source>
        <dbReference type="ARBA" id="ARBA00022448"/>
    </source>
</evidence>
<proteinExistence type="predicted"/>
<evidence type="ECO:0000256" key="6">
    <source>
        <dbReference type="ARBA" id="ARBA00023014"/>
    </source>
</evidence>
<evidence type="ECO:0000256" key="2">
    <source>
        <dbReference type="ARBA" id="ARBA00022485"/>
    </source>
</evidence>
<dbReference type="GO" id="GO:0046872">
    <property type="term" value="F:metal ion binding"/>
    <property type="evidence" value="ECO:0007669"/>
    <property type="project" value="UniProtKB-KW"/>
</dbReference>
<keyword evidence="7" id="KW-0812">Transmembrane</keyword>